<protein>
    <submittedName>
        <fullName evidence="2">Recombinase family protein</fullName>
    </submittedName>
</protein>
<sequence>MADRLLAGDGLETIARDLNGRKVPNSIQYIAGQRMPDGKTSRGWTAATIRSMLMRSSIMGKRSWKGRLIAEGGWEGVVSEDDWHELQRLLKSRSGKERDGRASHELSGIATCGAKTERAEGEGSRSWCGAGAECMRSSRSADGCTGAVVGTRGTRPGMCPARPT</sequence>
<accession>A0A975LD07</accession>
<dbReference type="Gene3D" id="3.90.1750.20">
    <property type="entry name" value="Putative Large Serine Recombinase, Chain B, Domain 2"/>
    <property type="match status" value="1"/>
</dbReference>
<evidence type="ECO:0000313" key="2">
    <source>
        <dbReference type="EMBL" id="QVJ03012.1"/>
    </source>
</evidence>
<evidence type="ECO:0000259" key="1">
    <source>
        <dbReference type="Pfam" id="PF07508"/>
    </source>
</evidence>
<gene>
    <name evidence="2" type="ORF">KGD82_13335</name>
</gene>
<dbReference type="AlphaFoldDB" id="A0A975LD07"/>
<dbReference type="KEGG" id="nec:KGD82_13335"/>
<name>A0A975LD07_9ACTN</name>
<dbReference type="GO" id="GO:0003677">
    <property type="term" value="F:DNA binding"/>
    <property type="evidence" value="ECO:0007669"/>
    <property type="project" value="InterPro"/>
</dbReference>
<dbReference type="Proteomes" id="UP000682416">
    <property type="component" value="Chromosome"/>
</dbReference>
<proteinExistence type="predicted"/>
<organism evidence="2 3">
    <name type="scientific">Nocardiopsis eucommiae</name>
    <dbReference type="NCBI Taxonomy" id="2831970"/>
    <lineage>
        <taxon>Bacteria</taxon>
        <taxon>Bacillati</taxon>
        <taxon>Actinomycetota</taxon>
        <taxon>Actinomycetes</taxon>
        <taxon>Streptosporangiales</taxon>
        <taxon>Nocardiopsidaceae</taxon>
        <taxon>Nocardiopsis</taxon>
    </lineage>
</organism>
<keyword evidence="3" id="KW-1185">Reference proteome</keyword>
<dbReference type="InterPro" id="IPR011109">
    <property type="entry name" value="DNA_bind_recombinase_dom"/>
</dbReference>
<feature type="domain" description="Recombinase" evidence="1">
    <location>
        <begin position="2"/>
        <end position="93"/>
    </location>
</feature>
<dbReference type="EMBL" id="CP074402">
    <property type="protein sequence ID" value="QVJ03012.1"/>
    <property type="molecule type" value="Genomic_DNA"/>
</dbReference>
<evidence type="ECO:0000313" key="3">
    <source>
        <dbReference type="Proteomes" id="UP000682416"/>
    </source>
</evidence>
<dbReference type="Pfam" id="PF07508">
    <property type="entry name" value="Recombinase"/>
    <property type="match status" value="1"/>
</dbReference>
<dbReference type="GO" id="GO:0000150">
    <property type="term" value="F:DNA strand exchange activity"/>
    <property type="evidence" value="ECO:0007669"/>
    <property type="project" value="InterPro"/>
</dbReference>
<dbReference type="InterPro" id="IPR038109">
    <property type="entry name" value="DNA_bind_recomb_sf"/>
</dbReference>
<reference evidence="2" key="1">
    <citation type="submission" date="2021-05" db="EMBL/GenBank/DDBJ databases">
        <authorList>
            <person name="Kaiqin L."/>
            <person name="Jian G."/>
        </authorList>
    </citation>
    <scope>NUCLEOTIDE SEQUENCE</scope>
    <source>
        <strain evidence="2">HDS5</strain>
    </source>
</reference>